<dbReference type="CDD" id="cd22249">
    <property type="entry name" value="UDM1_RNF168_RNF169-like"/>
    <property type="match status" value="1"/>
</dbReference>
<evidence type="ECO:0000256" key="1">
    <source>
        <dbReference type="ARBA" id="ARBA00007447"/>
    </source>
</evidence>
<feature type="region of interest" description="Disordered" evidence="6">
    <location>
        <begin position="535"/>
        <end position="628"/>
    </location>
</feature>
<keyword evidence="4" id="KW-0378">Hydrolase</keyword>
<dbReference type="InterPro" id="IPR013730">
    <property type="entry name" value="Fyv7/TAP26"/>
</dbReference>
<evidence type="ECO:0000256" key="6">
    <source>
        <dbReference type="SAM" id="MobiDB-lite"/>
    </source>
</evidence>
<evidence type="ECO:0000256" key="4">
    <source>
        <dbReference type="ARBA" id="ARBA00022801"/>
    </source>
</evidence>
<evidence type="ECO:0000256" key="2">
    <source>
        <dbReference type="ARBA" id="ARBA00022670"/>
    </source>
</evidence>
<dbReference type="InterPro" id="IPR033121">
    <property type="entry name" value="PEPTIDASE_A1"/>
</dbReference>
<name>A0A5A7P134_STRAF</name>
<dbReference type="Pfam" id="PF14541">
    <property type="entry name" value="TAXi_C"/>
    <property type="match status" value="1"/>
</dbReference>
<comment type="similarity">
    <text evidence="1">Belongs to the peptidase A1 family.</text>
</comment>
<dbReference type="Pfam" id="PF08524">
    <property type="entry name" value="rRNA_processing"/>
    <property type="match status" value="1"/>
</dbReference>
<dbReference type="GO" id="GO:0006508">
    <property type="term" value="P:proteolysis"/>
    <property type="evidence" value="ECO:0007669"/>
    <property type="project" value="UniProtKB-KW"/>
</dbReference>
<dbReference type="PANTHER" id="PTHR47967:SF128">
    <property type="entry name" value="ASPARTIC PROTEINASE CDR1-LIKE"/>
    <property type="match status" value="1"/>
</dbReference>
<dbReference type="InterPro" id="IPR034161">
    <property type="entry name" value="Pepsin-like_plant"/>
</dbReference>
<gene>
    <name evidence="8" type="ORF">STAS_02146</name>
</gene>
<dbReference type="SUPFAM" id="SSF50630">
    <property type="entry name" value="Acid proteases"/>
    <property type="match status" value="1"/>
</dbReference>
<dbReference type="AlphaFoldDB" id="A0A5A7P134"/>
<protein>
    <submittedName>
        <fullName evidence="8">Eukaryotic aspartyl protease family protein</fullName>
    </submittedName>
</protein>
<organism evidence="8 9">
    <name type="scientific">Striga asiatica</name>
    <name type="common">Asiatic witchweed</name>
    <name type="synonym">Buchnera asiatica</name>
    <dbReference type="NCBI Taxonomy" id="4170"/>
    <lineage>
        <taxon>Eukaryota</taxon>
        <taxon>Viridiplantae</taxon>
        <taxon>Streptophyta</taxon>
        <taxon>Embryophyta</taxon>
        <taxon>Tracheophyta</taxon>
        <taxon>Spermatophyta</taxon>
        <taxon>Magnoliopsida</taxon>
        <taxon>eudicotyledons</taxon>
        <taxon>Gunneridae</taxon>
        <taxon>Pentapetalae</taxon>
        <taxon>asterids</taxon>
        <taxon>lamiids</taxon>
        <taxon>Lamiales</taxon>
        <taxon>Orobanchaceae</taxon>
        <taxon>Buchnereae</taxon>
        <taxon>Striga</taxon>
    </lineage>
</organism>
<keyword evidence="5" id="KW-0325">Glycoprotein</keyword>
<dbReference type="Gene3D" id="2.40.70.10">
    <property type="entry name" value="Acid Proteases"/>
    <property type="match status" value="2"/>
</dbReference>
<feature type="compositionally biased region" description="Basic and acidic residues" evidence="6">
    <location>
        <begin position="549"/>
        <end position="565"/>
    </location>
</feature>
<comment type="caution">
    <text evidence="8">The sequence shown here is derived from an EMBL/GenBank/DDBJ whole genome shotgun (WGS) entry which is preliminary data.</text>
</comment>
<dbReference type="OrthoDB" id="1739127at2759"/>
<evidence type="ECO:0000313" key="9">
    <source>
        <dbReference type="Proteomes" id="UP000325081"/>
    </source>
</evidence>
<dbReference type="InterPro" id="IPR032799">
    <property type="entry name" value="TAXi_C"/>
</dbReference>
<dbReference type="EMBL" id="BKCP01001113">
    <property type="protein sequence ID" value="GER26496.1"/>
    <property type="molecule type" value="Genomic_DNA"/>
</dbReference>
<feature type="compositionally biased region" description="Basic and acidic residues" evidence="6">
    <location>
        <begin position="575"/>
        <end position="621"/>
    </location>
</feature>
<proteinExistence type="inferred from homology"/>
<keyword evidence="9" id="KW-1185">Reference proteome</keyword>
<accession>A0A5A7P134</accession>
<dbReference type="InterPro" id="IPR021109">
    <property type="entry name" value="Peptidase_aspartic_dom_sf"/>
</dbReference>
<reference evidence="9" key="1">
    <citation type="journal article" date="2019" name="Curr. Biol.">
        <title>Genome Sequence of Striga asiatica Provides Insight into the Evolution of Plant Parasitism.</title>
        <authorList>
            <person name="Yoshida S."/>
            <person name="Kim S."/>
            <person name="Wafula E.K."/>
            <person name="Tanskanen J."/>
            <person name="Kim Y.M."/>
            <person name="Honaas L."/>
            <person name="Yang Z."/>
            <person name="Spallek T."/>
            <person name="Conn C.E."/>
            <person name="Ichihashi Y."/>
            <person name="Cheong K."/>
            <person name="Cui S."/>
            <person name="Der J.P."/>
            <person name="Gundlach H."/>
            <person name="Jiao Y."/>
            <person name="Hori C."/>
            <person name="Ishida J.K."/>
            <person name="Kasahara H."/>
            <person name="Kiba T."/>
            <person name="Kim M.S."/>
            <person name="Koo N."/>
            <person name="Laohavisit A."/>
            <person name="Lee Y.H."/>
            <person name="Lumba S."/>
            <person name="McCourt P."/>
            <person name="Mortimer J.C."/>
            <person name="Mutuku J.M."/>
            <person name="Nomura T."/>
            <person name="Sasaki-Sekimoto Y."/>
            <person name="Seto Y."/>
            <person name="Wang Y."/>
            <person name="Wakatake T."/>
            <person name="Sakakibara H."/>
            <person name="Demura T."/>
            <person name="Yamaguchi S."/>
            <person name="Yoneyama K."/>
            <person name="Manabe R.I."/>
            <person name="Nelson D.C."/>
            <person name="Schulman A.H."/>
            <person name="Timko M.P."/>
            <person name="dePamphilis C.W."/>
            <person name="Choi D."/>
            <person name="Shirasu K."/>
        </authorList>
    </citation>
    <scope>NUCLEOTIDE SEQUENCE [LARGE SCALE GENOMIC DNA]</scope>
    <source>
        <strain evidence="9">cv. UVA1</strain>
    </source>
</reference>
<dbReference type="GO" id="GO:0004190">
    <property type="term" value="F:aspartic-type endopeptidase activity"/>
    <property type="evidence" value="ECO:0007669"/>
    <property type="project" value="UniProtKB-KW"/>
</dbReference>
<keyword evidence="3" id="KW-0064">Aspartyl protease</keyword>
<evidence type="ECO:0000256" key="5">
    <source>
        <dbReference type="ARBA" id="ARBA00023180"/>
    </source>
</evidence>
<dbReference type="Pfam" id="PF14543">
    <property type="entry name" value="TAXi_N"/>
    <property type="match status" value="1"/>
</dbReference>
<evidence type="ECO:0000259" key="7">
    <source>
        <dbReference type="PROSITE" id="PS51767"/>
    </source>
</evidence>
<dbReference type="InterPro" id="IPR032861">
    <property type="entry name" value="TAXi_N"/>
</dbReference>
<dbReference type="GO" id="GO:0005576">
    <property type="term" value="C:extracellular region"/>
    <property type="evidence" value="ECO:0007669"/>
    <property type="project" value="TreeGrafter"/>
</dbReference>
<evidence type="ECO:0000256" key="3">
    <source>
        <dbReference type="ARBA" id="ARBA00022750"/>
    </source>
</evidence>
<keyword evidence="2 8" id="KW-0645">Protease</keyword>
<feature type="domain" description="Peptidase A1" evidence="7">
    <location>
        <begin position="85"/>
        <end position="431"/>
    </location>
</feature>
<sequence>MAKLPTFLPFFSFTTTILTLANIPLVYPNGLTIELIHPHSPYSPFFQTNLSHEQRIKTLTSQSNYLLNWKSSIVHANVEAQRLLYGVKIGIGTFKSEPSYKEYYLDMDTGSSLTWLQCNGCKKCFKQTTSPFPKEKSTTFRSTTQQNKQLNYTCEYGDGDRTQGILARETFHFKTKKGLAKLENVQFGCGIYNEMQYGKYKDNKIVGIMGLGWGDSSLINQFGTQFKGKFSYCLPVIILSEKTPTSTYLTFGDYNYTANNRIAKSTPLYRRQKQFYSVEMQGISIGRTRLKIDPRVFAFKIGTITSGCITDVGTTYSRIIRPAFEILKKELEKYFSRFKDSKKIKRDIGLDLCYERSKAKGFKDLPEITFHLQGKADFVLKPKAAFVVVSEAREFFCLAMVSDYEMSVIGAHQQTNHRIIHDVYEQETGFLSRGLVSFPIEGFESSLKNLFNQSAMKKGGGTSVRDGDRGKKMGGQDFIKNRKKMKKNVQRLGGKGGLSLESFANAKTRNDQYNPSLIKKQREFYKNAKYVKKYKKSLKQHEQPNIPFTEERSPESENGKKEHSHVNNKGKKNARSLEELYKKKREEEENARKEREALIQAKREERERAEAQRKSLKEKMYKKTRSGQPVMRYRIEHLLETIQGSTS</sequence>
<dbReference type="Proteomes" id="UP000325081">
    <property type="component" value="Unassembled WGS sequence"/>
</dbReference>
<evidence type="ECO:0000313" key="8">
    <source>
        <dbReference type="EMBL" id="GER26496.1"/>
    </source>
</evidence>
<dbReference type="PANTHER" id="PTHR47967">
    <property type="entry name" value="OS07G0603500 PROTEIN-RELATED"/>
    <property type="match status" value="1"/>
</dbReference>
<dbReference type="InterPro" id="IPR051708">
    <property type="entry name" value="Plant_Aspart_Prot_A1"/>
</dbReference>
<dbReference type="CDD" id="cd05476">
    <property type="entry name" value="pepsin_A_like_plant"/>
    <property type="match status" value="1"/>
</dbReference>
<dbReference type="PROSITE" id="PS51767">
    <property type="entry name" value="PEPTIDASE_A1"/>
    <property type="match status" value="1"/>
</dbReference>